<comment type="caution">
    <text evidence="3">The sequence shown here is derived from an EMBL/GenBank/DDBJ whole genome shotgun (WGS) entry which is preliminary data.</text>
</comment>
<name>A0A099F0Y3_9RHOB</name>
<dbReference type="STRING" id="690417.IC63_12755"/>
<evidence type="ECO:0000313" key="3">
    <source>
        <dbReference type="EMBL" id="KGJ03832.1"/>
    </source>
</evidence>
<dbReference type="SUPFAM" id="SSF47090">
    <property type="entry name" value="PGBD-like"/>
    <property type="match status" value="2"/>
</dbReference>
<dbReference type="InterPro" id="IPR002477">
    <property type="entry name" value="Peptidoglycan-bd-like"/>
</dbReference>
<gene>
    <name evidence="3" type="ORF">IC63_12755</name>
</gene>
<feature type="domain" description="Peptidoglycan binding-like" evidence="2">
    <location>
        <begin position="504"/>
        <end position="555"/>
    </location>
</feature>
<dbReference type="Pfam" id="PF01471">
    <property type="entry name" value="PG_binding_1"/>
    <property type="match status" value="2"/>
</dbReference>
<evidence type="ECO:0000259" key="2">
    <source>
        <dbReference type="Pfam" id="PF01471"/>
    </source>
</evidence>
<feature type="domain" description="Peptidoglycan binding-like" evidence="2">
    <location>
        <begin position="318"/>
        <end position="364"/>
    </location>
</feature>
<evidence type="ECO:0000313" key="4">
    <source>
        <dbReference type="Proteomes" id="UP000029917"/>
    </source>
</evidence>
<dbReference type="Proteomes" id="UP000029917">
    <property type="component" value="Unassembled WGS sequence"/>
</dbReference>
<accession>A0A099F0Y3</accession>
<proteinExistence type="predicted"/>
<keyword evidence="4" id="KW-1185">Reference proteome</keyword>
<reference evidence="3 4" key="1">
    <citation type="submission" date="2014-09" db="EMBL/GenBank/DDBJ databases">
        <authorList>
            <person name="McGinnis J.M."/>
            <person name="Wolfgang W.J."/>
        </authorList>
    </citation>
    <scope>NUCLEOTIDE SEQUENCE [LARGE SCALE GENOMIC DNA]</scope>
    <source>
        <strain evidence="3 4">HAMBI 3106</strain>
    </source>
</reference>
<organism evidence="3 4">
    <name type="scientific">Paracoccus sphaerophysae</name>
    <dbReference type="NCBI Taxonomy" id="690417"/>
    <lineage>
        <taxon>Bacteria</taxon>
        <taxon>Pseudomonadati</taxon>
        <taxon>Pseudomonadota</taxon>
        <taxon>Alphaproteobacteria</taxon>
        <taxon>Rhodobacterales</taxon>
        <taxon>Paracoccaceae</taxon>
        <taxon>Paracoccus</taxon>
    </lineage>
</organism>
<feature type="region of interest" description="Disordered" evidence="1">
    <location>
        <begin position="216"/>
        <end position="236"/>
    </location>
</feature>
<dbReference type="AlphaFoldDB" id="A0A099F0Y3"/>
<dbReference type="Gene3D" id="1.10.101.10">
    <property type="entry name" value="PGBD-like superfamily/PGBD"/>
    <property type="match status" value="2"/>
</dbReference>
<reference evidence="3 4" key="2">
    <citation type="submission" date="2014-10" db="EMBL/GenBank/DDBJ databases">
        <title>Paracoccus sanguinis sp. nov., isolated from clinical specimens of New York State patients.</title>
        <authorList>
            <person name="Mingle L.A."/>
            <person name="Cole J.A."/>
            <person name="Lapierre P."/>
            <person name="Musser K.A."/>
        </authorList>
    </citation>
    <scope>NUCLEOTIDE SEQUENCE [LARGE SCALE GENOMIC DNA]</scope>
    <source>
        <strain evidence="3 4">HAMBI 3106</strain>
    </source>
</reference>
<dbReference type="InterPro" id="IPR036365">
    <property type="entry name" value="PGBD-like_sf"/>
</dbReference>
<sequence length="564" mass="59531">MAENRAVVVANSDYARLPDVAQVAPADAIARFKKSGFRTVEGHNLDAANLRRALGDLLRPDDAPGLRVVVLQGRFVHSGDETWFLAADAGAEDRLSIDLVGVPLSAVAGLLQGQRSVLLLGTDQARFDTGNGLQPGLGTLPPAPGVTVIAGYTDGIGRAAEVLSRGDGTVALAMRQGQSLRLLRDGATPPGTQPVVVAPSAPAGGSRPVVVPSPPADGTRPAVVPSPPVGGGQPVVVPPRRLDEIAAPSPEEQAAWTRAKRSNSAEGYREFLQKYPASLYAGAARGRMGELTPVARTVQPGGPEAAEAALNLSRAQKAQIQRQLTLLAHDTDGIDGSFGPATRQAISAFQRNSGVAATGYLTAPQIDLLGRSAAIRSRGLEAEARQRQAAAEAADNRYWTDQRQAGAAGAERYLSRYPQGQHADAARKVLTDAARQGGDATGDDTFWARARASGVAADYREYLEKYPRGRHAADAQAALARLSQRAAEDQAAEAALDLSPAVRQVVEQRLNDMGIDAGRADGRFDAQTRQAIRRYQSARNLRISGYLNQSTVARMLADTLLDQN</sequence>
<evidence type="ECO:0000256" key="1">
    <source>
        <dbReference type="SAM" id="MobiDB-lite"/>
    </source>
</evidence>
<protein>
    <recommendedName>
        <fullName evidence="2">Peptidoglycan binding-like domain-containing protein</fullName>
    </recommendedName>
</protein>
<dbReference type="InterPro" id="IPR036366">
    <property type="entry name" value="PGBDSf"/>
</dbReference>
<dbReference type="EMBL" id="JRKS01000047">
    <property type="protein sequence ID" value="KGJ03832.1"/>
    <property type="molecule type" value="Genomic_DNA"/>
</dbReference>